<gene>
    <name evidence="1" type="ORF">KIN20_021485</name>
</gene>
<dbReference type="EMBL" id="JAHQIW010004361">
    <property type="protein sequence ID" value="KAJ1362073.1"/>
    <property type="molecule type" value="Genomic_DNA"/>
</dbReference>
<reference evidence="1" key="1">
    <citation type="submission" date="2021-06" db="EMBL/GenBank/DDBJ databases">
        <title>Parelaphostrongylus tenuis whole genome reference sequence.</title>
        <authorList>
            <person name="Garwood T.J."/>
            <person name="Larsen P.A."/>
            <person name="Fountain-Jones N.M."/>
            <person name="Garbe J.R."/>
            <person name="Macchietto M.G."/>
            <person name="Kania S.A."/>
            <person name="Gerhold R.W."/>
            <person name="Richards J.E."/>
            <person name="Wolf T.M."/>
        </authorList>
    </citation>
    <scope>NUCLEOTIDE SEQUENCE</scope>
    <source>
        <strain evidence="1">MNPRO001-30</strain>
        <tissue evidence="1">Meninges</tissue>
    </source>
</reference>
<sequence length="108" mass="12074">MLTTLLAIQEDVFIIASLLAVVKLVETTRTKTIQTMQNYSEDLPLEFGEPRADCLSLLLTSRQVPTRKIFPQPTGCGKVHKSSSNPKVSILMLGISRVHRQHGRFRVA</sequence>
<protein>
    <submittedName>
        <fullName evidence="1">Uncharacterized protein</fullName>
    </submittedName>
</protein>
<organism evidence="1 2">
    <name type="scientific">Parelaphostrongylus tenuis</name>
    <name type="common">Meningeal worm</name>
    <dbReference type="NCBI Taxonomy" id="148309"/>
    <lineage>
        <taxon>Eukaryota</taxon>
        <taxon>Metazoa</taxon>
        <taxon>Ecdysozoa</taxon>
        <taxon>Nematoda</taxon>
        <taxon>Chromadorea</taxon>
        <taxon>Rhabditida</taxon>
        <taxon>Rhabditina</taxon>
        <taxon>Rhabditomorpha</taxon>
        <taxon>Strongyloidea</taxon>
        <taxon>Metastrongylidae</taxon>
        <taxon>Parelaphostrongylus</taxon>
    </lineage>
</organism>
<evidence type="ECO:0000313" key="2">
    <source>
        <dbReference type="Proteomes" id="UP001196413"/>
    </source>
</evidence>
<evidence type="ECO:0000313" key="1">
    <source>
        <dbReference type="EMBL" id="KAJ1362073.1"/>
    </source>
</evidence>
<dbReference type="AlphaFoldDB" id="A0AAD5MU65"/>
<accession>A0AAD5MU65</accession>
<keyword evidence="2" id="KW-1185">Reference proteome</keyword>
<proteinExistence type="predicted"/>
<name>A0AAD5MU65_PARTN</name>
<dbReference type="Proteomes" id="UP001196413">
    <property type="component" value="Unassembled WGS sequence"/>
</dbReference>
<comment type="caution">
    <text evidence="1">The sequence shown here is derived from an EMBL/GenBank/DDBJ whole genome shotgun (WGS) entry which is preliminary data.</text>
</comment>